<comment type="caution">
    <text evidence="1">The sequence shown here is derived from an EMBL/GenBank/DDBJ whole genome shotgun (WGS) entry which is preliminary data.</text>
</comment>
<accession>A0ACB9ZZL0</accession>
<proteinExistence type="predicted"/>
<protein>
    <submittedName>
        <fullName evidence="1">Uncharacterized protein</fullName>
    </submittedName>
</protein>
<reference evidence="2" key="1">
    <citation type="journal article" date="2023" name="Nat. Plants">
        <title>Single-cell RNA sequencing provides a high-resolution roadmap for understanding the multicellular compartmentation of specialized metabolism.</title>
        <authorList>
            <person name="Sun S."/>
            <person name="Shen X."/>
            <person name="Li Y."/>
            <person name="Li Y."/>
            <person name="Wang S."/>
            <person name="Li R."/>
            <person name="Zhang H."/>
            <person name="Shen G."/>
            <person name="Guo B."/>
            <person name="Wei J."/>
            <person name="Xu J."/>
            <person name="St-Pierre B."/>
            <person name="Chen S."/>
            <person name="Sun C."/>
        </authorList>
    </citation>
    <scope>NUCLEOTIDE SEQUENCE [LARGE SCALE GENOMIC DNA]</scope>
</reference>
<dbReference type="EMBL" id="CM044707">
    <property type="protein sequence ID" value="KAI5653951.1"/>
    <property type="molecule type" value="Genomic_DNA"/>
</dbReference>
<keyword evidence="2" id="KW-1185">Reference proteome</keyword>
<gene>
    <name evidence="1" type="ORF">M9H77_31138</name>
</gene>
<sequence>MYKVSQNIDLSSKVDALSKKFDQLLALNTLPTNFPNVQSVITLRNGKLVDNKVGEPIEYGKFNENETEGIDIGTKIERKIEKELASSSNSKTLESSPMASYKPKVPYLQALLPHPHLRKDNKREDILETLKQVKINLPLLEVIKKVPSYVKFLKDTCTFKRKSKSNASKKIFRTEQVSSVLQHNTPPKYKDPGVPTISCLISNHEIDRVLLYLGSSVNLISYSVYEELGLGNCNQLI</sequence>
<name>A0ACB9ZZL0_CATRO</name>
<evidence type="ECO:0000313" key="1">
    <source>
        <dbReference type="EMBL" id="KAI5653951.1"/>
    </source>
</evidence>
<organism evidence="1 2">
    <name type="scientific">Catharanthus roseus</name>
    <name type="common">Madagascar periwinkle</name>
    <name type="synonym">Vinca rosea</name>
    <dbReference type="NCBI Taxonomy" id="4058"/>
    <lineage>
        <taxon>Eukaryota</taxon>
        <taxon>Viridiplantae</taxon>
        <taxon>Streptophyta</taxon>
        <taxon>Embryophyta</taxon>
        <taxon>Tracheophyta</taxon>
        <taxon>Spermatophyta</taxon>
        <taxon>Magnoliopsida</taxon>
        <taxon>eudicotyledons</taxon>
        <taxon>Gunneridae</taxon>
        <taxon>Pentapetalae</taxon>
        <taxon>asterids</taxon>
        <taxon>lamiids</taxon>
        <taxon>Gentianales</taxon>
        <taxon>Apocynaceae</taxon>
        <taxon>Rauvolfioideae</taxon>
        <taxon>Vinceae</taxon>
        <taxon>Catharanthinae</taxon>
        <taxon>Catharanthus</taxon>
    </lineage>
</organism>
<evidence type="ECO:0000313" key="2">
    <source>
        <dbReference type="Proteomes" id="UP001060085"/>
    </source>
</evidence>
<dbReference type="Proteomes" id="UP001060085">
    <property type="component" value="Linkage Group LG07"/>
</dbReference>